<evidence type="ECO:0000256" key="3">
    <source>
        <dbReference type="ARBA" id="ARBA00022989"/>
    </source>
</evidence>
<evidence type="ECO:0000256" key="2">
    <source>
        <dbReference type="ARBA" id="ARBA00022692"/>
    </source>
</evidence>
<dbReference type="AlphaFoldDB" id="A0A849A889"/>
<evidence type="ECO:0000256" key="4">
    <source>
        <dbReference type="ARBA" id="ARBA00023136"/>
    </source>
</evidence>
<dbReference type="RefSeq" id="WP_171200421.1">
    <property type="nucleotide sequence ID" value="NZ_JABEND010000008.1"/>
</dbReference>
<evidence type="ECO:0000313" key="8">
    <source>
        <dbReference type="EMBL" id="NNG36715.1"/>
    </source>
</evidence>
<keyword evidence="9" id="KW-1185">Reference proteome</keyword>
<evidence type="ECO:0000256" key="5">
    <source>
        <dbReference type="ARBA" id="ARBA00023251"/>
    </source>
</evidence>
<keyword evidence="3 6" id="KW-1133">Transmembrane helix</keyword>
<dbReference type="PANTHER" id="PTHR43027">
    <property type="entry name" value="DOXORUBICIN RESISTANCE ABC TRANSPORTER PERMEASE PROTEIN DRRC-RELATED"/>
    <property type="match status" value="1"/>
</dbReference>
<proteinExistence type="inferred from homology"/>
<dbReference type="GO" id="GO:0043190">
    <property type="term" value="C:ATP-binding cassette (ABC) transporter complex"/>
    <property type="evidence" value="ECO:0007669"/>
    <property type="project" value="InterPro"/>
</dbReference>
<feature type="transmembrane region" description="Helical" evidence="6">
    <location>
        <begin position="167"/>
        <end position="185"/>
    </location>
</feature>
<reference evidence="8 9" key="1">
    <citation type="submission" date="2020-05" db="EMBL/GenBank/DDBJ databases">
        <title>Nakamurella sp. DB0629 isolated from air conditioner.</title>
        <authorList>
            <person name="Kim D.H."/>
            <person name="Kim D.-U."/>
        </authorList>
    </citation>
    <scope>NUCLEOTIDE SEQUENCE [LARGE SCALE GENOMIC DNA]</scope>
    <source>
        <strain evidence="8 9">DB0629</strain>
    </source>
</reference>
<accession>A0A849A889</accession>
<gene>
    <name evidence="8" type="ORF">HKD39_13535</name>
</gene>
<keyword evidence="6" id="KW-0813">Transport</keyword>
<dbReference type="PANTHER" id="PTHR43027:SF2">
    <property type="entry name" value="TRANSPORT PERMEASE PROTEIN"/>
    <property type="match status" value="1"/>
</dbReference>
<feature type="transmembrane region" description="Helical" evidence="6">
    <location>
        <begin position="100"/>
        <end position="127"/>
    </location>
</feature>
<feature type="transmembrane region" description="Helical" evidence="6">
    <location>
        <begin position="21"/>
        <end position="45"/>
    </location>
</feature>
<dbReference type="PIRSF" id="PIRSF006648">
    <property type="entry name" value="DrrB"/>
    <property type="match status" value="1"/>
</dbReference>
<keyword evidence="4 6" id="KW-0472">Membrane</keyword>
<organism evidence="8 9">
    <name type="scientific">Nakamurella aerolata</name>
    <dbReference type="NCBI Taxonomy" id="1656892"/>
    <lineage>
        <taxon>Bacteria</taxon>
        <taxon>Bacillati</taxon>
        <taxon>Actinomycetota</taxon>
        <taxon>Actinomycetes</taxon>
        <taxon>Nakamurellales</taxon>
        <taxon>Nakamurellaceae</taxon>
        <taxon>Nakamurella</taxon>
    </lineage>
</organism>
<keyword evidence="5" id="KW-0046">Antibiotic resistance</keyword>
<comment type="subcellular location">
    <subcellularLocation>
        <location evidence="6">Cell membrane</location>
        <topology evidence="6">Multi-pass membrane protein</topology>
    </subcellularLocation>
    <subcellularLocation>
        <location evidence="1">Membrane</location>
        <topology evidence="1">Multi-pass membrane protein</topology>
    </subcellularLocation>
</comment>
<protein>
    <recommendedName>
        <fullName evidence="6">Transport permease protein</fullName>
    </recommendedName>
</protein>
<dbReference type="EMBL" id="JABEND010000008">
    <property type="protein sequence ID" value="NNG36715.1"/>
    <property type="molecule type" value="Genomic_DNA"/>
</dbReference>
<feature type="domain" description="ABC transmembrane type-2" evidence="7">
    <location>
        <begin position="20"/>
        <end position="245"/>
    </location>
</feature>
<keyword evidence="6" id="KW-1003">Cell membrane</keyword>
<dbReference type="InterPro" id="IPR013525">
    <property type="entry name" value="ABC2_TM"/>
</dbReference>
<evidence type="ECO:0000256" key="1">
    <source>
        <dbReference type="ARBA" id="ARBA00004141"/>
    </source>
</evidence>
<feature type="transmembrane region" description="Helical" evidence="6">
    <location>
        <begin position="139"/>
        <end position="160"/>
    </location>
</feature>
<dbReference type="Proteomes" id="UP000562984">
    <property type="component" value="Unassembled WGS sequence"/>
</dbReference>
<dbReference type="InterPro" id="IPR000412">
    <property type="entry name" value="ABC_2_transport"/>
</dbReference>
<evidence type="ECO:0000313" key="9">
    <source>
        <dbReference type="Proteomes" id="UP000562984"/>
    </source>
</evidence>
<dbReference type="Pfam" id="PF01061">
    <property type="entry name" value="ABC2_membrane"/>
    <property type="match status" value="1"/>
</dbReference>
<dbReference type="PROSITE" id="PS51012">
    <property type="entry name" value="ABC_TM2"/>
    <property type="match status" value="1"/>
</dbReference>
<name>A0A849A889_9ACTN</name>
<dbReference type="GO" id="GO:0046677">
    <property type="term" value="P:response to antibiotic"/>
    <property type="evidence" value="ECO:0007669"/>
    <property type="project" value="UniProtKB-KW"/>
</dbReference>
<evidence type="ECO:0000256" key="6">
    <source>
        <dbReference type="RuleBase" id="RU361157"/>
    </source>
</evidence>
<dbReference type="InterPro" id="IPR052902">
    <property type="entry name" value="ABC-2_transporter"/>
</dbReference>
<evidence type="ECO:0000259" key="7">
    <source>
        <dbReference type="PROSITE" id="PS51012"/>
    </source>
</evidence>
<dbReference type="GO" id="GO:0140359">
    <property type="term" value="F:ABC-type transporter activity"/>
    <property type="evidence" value="ECO:0007669"/>
    <property type="project" value="InterPro"/>
</dbReference>
<dbReference type="InterPro" id="IPR047817">
    <property type="entry name" value="ABC2_TM_bact-type"/>
</dbReference>
<comment type="caution">
    <text evidence="8">The sequence shown here is derived from an EMBL/GenBank/DDBJ whole genome shotgun (WGS) entry which is preliminary data.</text>
</comment>
<sequence length="245" mass="26428">MSAMTAMIKSEGKLLVRNPGVMVWSTILPLAATIILAAIPGVWAPSDDLGGLSFFEVYRPVLVMFVLAILAMQVLPDVLTRYREMGVLKRLRTTPVAPGLLLFAQLALTLLVAVVCLVLMLVIPTLIGAEPPQNLPAFIVAYLLGGWSFLGVGMLIASLFRNAKVAAGFGTLVFFVMQFFAGLWIQRPLMPGWLRTVSDYTPGGAATAALTDAGSGQWPQLLHMAVMAGWGIVTSLLAIRLFKWE</sequence>
<feature type="transmembrane region" description="Helical" evidence="6">
    <location>
        <begin position="221"/>
        <end position="242"/>
    </location>
</feature>
<feature type="transmembrane region" description="Helical" evidence="6">
    <location>
        <begin position="57"/>
        <end position="79"/>
    </location>
</feature>
<comment type="similarity">
    <text evidence="6">Belongs to the ABC-2 integral membrane protein family.</text>
</comment>
<keyword evidence="2 6" id="KW-0812">Transmembrane</keyword>